<keyword evidence="1" id="KW-1133">Transmembrane helix</keyword>
<reference evidence="2 3" key="1">
    <citation type="submission" date="2018-10" db="EMBL/GenBank/DDBJ databases">
        <title>Isolation from soil.</title>
        <authorList>
            <person name="Hu J."/>
        </authorList>
    </citation>
    <scope>NUCLEOTIDE SEQUENCE [LARGE SCALE GENOMIC DNA]</scope>
    <source>
        <strain evidence="2 3">NEAU-Ht49</strain>
    </source>
</reference>
<keyword evidence="1" id="KW-0812">Transmembrane</keyword>
<feature type="transmembrane region" description="Helical" evidence="1">
    <location>
        <begin position="415"/>
        <end position="434"/>
    </location>
</feature>
<feature type="transmembrane region" description="Helical" evidence="1">
    <location>
        <begin position="246"/>
        <end position="267"/>
    </location>
</feature>
<dbReference type="OrthoDB" id="4501073at2"/>
<dbReference type="EMBL" id="RFFG01000022">
    <property type="protein sequence ID" value="RMI43907.1"/>
    <property type="molecule type" value="Genomic_DNA"/>
</dbReference>
<protein>
    <submittedName>
        <fullName evidence="2">Uncharacterized protein</fullName>
    </submittedName>
</protein>
<dbReference type="AlphaFoldDB" id="A0A3M2M2R0"/>
<dbReference type="RefSeq" id="WP_122194905.1">
    <property type="nucleotide sequence ID" value="NZ_JBHSKC010000035.1"/>
</dbReference>
<dbReference type="Proteomes" id="UP000282674">
    <property type="component" value="Unassembled WGS sequence"/>
</dbReference>
<evidence type="ECO:0000313" key="2">
    <source>
        <dbReference type="EMBL" id="RMI43907.1"/>
    </source>
</evidence>
<proteinExistence type="predicted"/>
<sequence>MTEPEATTANYAEAHAYVGVQTGIVHGDVNIYSPPPGASPSERFEFGVSALDGGIPGKARELIGEAVLAAGLTGNRVCFHWQLALVSGRTWNEMPQEDIAALRHAPIGCDLTGGDAWADGAKTVIRLLDAAGQPDTDLRPLLKDFDGLGDPQRGMILRHLEPFLDGPLKDEMWSRALEEAQRDQMAEDRSERVWKFFEPDPAPPRVRPVRPPDIPTSTWVQGMVAAVVLFATAVNMANLLVRDLQLFTLLVFLLGIGGGLCAARAGAEWHFLTERRLTKDKEYRQPREHAPRTKADGFVGKVDQHFDRYFAKYVPRNTSRSDWLTGTAGIRRSIRNEIVEVYREQRTGAEEITWLIRYRVSEVRRQWEQRTLWDYQRELAAPPAIKVVTLLGLAVLTSGTIWTVGFAVWTSPASAIGSMLLALPAGATAVRAWLRITMERRRYAADNAEAAKIQEGCDAAYQRWKLKLADKPTDPDMAVWLDRDRKVLLNEALHHYGLSMSDMIAHAFIEAPGSPTKRARVRNGPRRYTRYRLLLFLLTRDGVRQLNADLDFKRGTFHDRNRTNYRYEAVAAVRVRQADDGDHSFELALVNGELVKAEMLAAAMEELHVDETSATVSETTLDAAGLGHTLHVMEGIAAEGKLWIEQARRRRAQP</sequence>
<accession>A0A3M2M2R0</accession>
<evidence type="ECO:0000256" key="1">
    <source>
        <dbReference type="SAM" id="Phobius"/>
    </source>
</evidence>
<feature type="transmembrane region" description="Helical" evidence="1">
    <location>
        <begin position="387"/>
        <end position="409"/>
    </location>
</feature>
<gene>
    <name evidence="2" type="ORF">EBO15_14485</name>
</gene>
<comment type="caution">
    <text evidence="2">The sequence shown here is derived from an EMBL/GenBank/DDBJ whole genome shotgun (WGS) entry which is preliminary data.</text>
</comment>
<keyword evidence="3" id="KW-1185">Reference proteome</keyword>
<keyword evidence="1" id="KW-0472">Membrane</keyword>
<evidence type="ECO:0000313" key="3">
    <source>
        <dbReference type="Proteomes" id="UP000282674"/>
    </source>
</evidence>
<organism evidence="2 3">
    <name type="scientific">Actinomadura harenae</name>
    <dbReference type="NCBI Taxonomy" id="2483351"/>
    <lineage>
        <taxon>Bacteria</taxon>
        <taxon>Bacillati</taxon>
        <taxon>Actinomycetota</taxon>
        <taxon>Actinomycetes</taxon>
        <taxon>Streptosporangiales</taxon>
        <taxon>Thermomonosporaceae</taxon>
        <taxon>Actinomadura</taxon>
    </lineage>
</organism>
<feature type="transmembrane region" description="Helical" evidence="1">
    <location>
        <begin position="219"/>
        <end position="240"/>
    </location>
</feature>
<name>A0A3M2M2R0_9ACTN</name>